<proteinExistence type="predicted"/>
<evidence type="ECO:0000313" key="2">
    <source>
        <dbReference type="Proteomes" id="UP000183832"/>
    </source>
</evidence>
<evidence type="ECO:0000313" key="1">
    <source>
        <dbReference type="EMBL" id="CRL00567.1"/>
    </source>
</evidence>
<accession>A0A1J1IK02</accession>
<name>A0A1J1IK02_9DIPT</name>
<keyword evidence="2" id="KW-1185">Reference proteome</keyword>
<sequence length="63" mass="7328">MKLNQMEIDLCKKPINELFKIPLYVFAISSECPKNLTSKLRYEITHDTGTSCLEIDTKLSRKH</sequence>
<organism evidence="1 2">
    <name type="scientific">Clunio marinus</name>
    <dbReference type="NCBI Taxonomy" id="568069"/>
    <lineage>
        <taxon>Eukaryota</taxon>
        <taxon>Metazoa</taxon>
        <taxon>Ecdysozoa</taxon>
        <taxon>Arthropoda</taxon>
        <taxon>Hexapoda</taxon>
        <taxon>Insecta</taxon>
        <taxon>Pterygota</taxon>
        <taxon>Neoptera</taxon>
        <taxon>Endopterygota</taxon>
        <taxon>Diptera</taxon>
        <taxon>Nematocera</taxon>
        <taxon>Chironomoidea</taxon>
        <taxon>Chironomidae</taxon>
        <taxon>Clunio</taxon>
    </lineage>
</organism>
<dbReference type="Proteomes" id="UP000183832">
    <property type="component" value="Unassembled WGS sequence"/>
</dbReference>
<gene>
    <name evidence="1" type="ORF">CLUMA_CG013827</name>
</gene>
<reference evidence="1 2" key="1">
    <citation type="submission" date="2015-04" db="EMBL/GenBank/DDBJ databases">
        <authorList>
            <person name="Syromyatnikov M.Y."/>
            <person name="Popov V.N."/>
        </authorList>
    </citation>
    <scope>NUCLEOTIDE SEQUENCE [LARGE SCALE GENOMIC DNA]</scope>
</reference>
<protein>
    <submittedName>
        <fullName evidence="1">CLUMA_CG013827, isoform A</fullName>
    </submittedName>
</protein>
<dbReference type="EMBL" id="CVRI01000054">
    <property type="protein sequence ID" value="CRL00567.1"/>
    <property type="molecule type" value="Genomic_DNA"/>
</dbReference>
<dbReference type="AlphaFoldDB" id="A0A1J1IK02"/>